<protein>
    <submittedName>
        <fullName evidence="9">Exodeoxyribonuclease III</fullName>
        <ecNumber evidence="9">3.1.11.2</ecNumber>
    </submittedName>
</protein>
<evidence type="ECO:0000313" key="9">
    <source>
        <dbReference type="EMBL" id="NQV65561.1"/>
    </source>
</evidence>
<dbReference type="Gene3D" id="3.60.10.10">
    <property type="entry name" value="Endonuclease/exonuclease/phosphatase"/>
    <property type="match status" value="1"/>
</dbReference>
<evidence type="ECO:0000256" key="5">
    <source>
        <dbReference type="ARBA" id="ARBA00022842"/>
    </source>
</evidence>
<dbReference type="PROSITE" id="PS00726">
    <property type="entry name" value="AP_NUCLEASE_F1_1"/>
    <property type="match status" value="1"/>
</dbReference>
<keyword evidence="4 9" id="KW-0378">Hydrolase</keyword>
<dbReference type="PROSITE" id="PS00727">
    <property type="entry name" value="AP_NUCLEASE_F1_2"/>
    <property type="match status" value="1"/>
</dbReference>
<dbReference type="EMBL" id="JABMOJ010000348">
    <property type="protein sequence ID" value="NQV65561.1"/>
    <property type="molecule type" value="Genomic_DNA"/>
</dbReference>
<comment type="similarity">
    <text evidence="2">Belongs to the DNA repair enzymes AP/ExoA family.</text>
</comment>
<organism evidence="9 10">
    <name type="scientific">SAR86 cluster bacterium</name>
    <dbReference type="NCBI Taxonomy" id="2030880"/>
    <lineage>
        <taxon>Bacteria</taxon>
        <taxon>Pseudomonadati</taxon>
        <taxon>Pseudomonadota</taxon>
        <taxon>Gammaproteobacteria</taxon>
        <taxon>SAR86 cluster</taxon>
    </lineage>
</organism>
<keyword evidence="5 6" id="KW-0460">Magnesium</keyword>
<keyword evidence="3 6" id="KW-0479">Metal-binding</keyword>
<feature type="binding site" evidence="6">
    <location>
        <position position="154"/>
    </location>
    <ligand>
        <name>Mg(2+)</name>
        <dbReference type="ChEBI" id="CHEBI:18420"/>
        <label>1</label>
    </ligand>
</feature>
<reference evidence="9" key="1">
    <citation type="submission" date="2020-05" db="EMBL/GenBank/DDBJ databases">
        <title>Sulfur intermediates as new biogeochemical hubs in an aquatic model microbial ecosystem.</title>
        <authorList>
            <person name="Vigneron A."/>
        </authorList>
    </citation>
    <scope>NUCLEOTIDE SEQUENCE</scope>
    <source>
        <strain evidence="9">Bin.250</strain>
    </source>
</reference>
<evidence type="ECO:0000313" key="10">
    <source>
        <dbReference type="Proteomes" id="UP000754644"/>
    </source>
</evidence>
<dbReference type="InterPro" id="IPR037493">
    <property type="entry name" value="ExoIII-like"/>
</dbReference>
<feature type="binding site" evidence="6">
    <location>
        <position position="7"/>
    </location>
    <ligand>
        <name>Mg(2+)</name>
        <dbReference type="ChEBI" id="CHEBI:18420"/>
        <label>1</label>
    </ligand>
</feature>
<comment type="caution">
    <text evidence="9">The sequence shown here is derived from an EMBL/GenBank/DDBJ whole genome shotgun (WGS) entry which is preliminary data.</text>
</comment>
<sequence length="227" mass="25721">MRIVSFNVNSLRVRLHQLQTLINTHSPDIIGLQETKVTDADFPLDAINAMGYHAVFHGQKSHYGVALLSRQPAINAVCGFSTDDADSQRRFVSGQFPMADGRLLTVMNGYFPQGENRAHATKFPNKQDFYAHLIALLAAEYDPDQPLVLMGDMNIAPSDIDIGIGAQNAKRWLREGKCCFLPEERDWLAQLLNWGMVDTYRKLKPLADDTFSWFDYRSRGFEAEPKR</sequence>
<comment type="cofactor">
    <cofactor evidence="6">
        <name>Mg(2+)</name>
        <dbReference type="ChEBI" id="CHEBI:18420"/>
    </cofactor>
    <cofactor evidence="6">
        <name>Mn(2+)</name>
        <dbReference type="ChEBI" id="CHEBI:29035"/>
    </cofactor>
    <text evidence="6">Probably binds two magnesium or manganese ions per subunit.</text>
</comment>
<dbReference type="EC" id="3.1.11.2" evidence="9"/>
<name>A0A972VXT7_9GAMM</name>
<dbReference type="GO" id="GO:0006281">
    <property type="term" value="P:DNA repair"/>
    <property type="evidence" value="ECO:0007669"/>
    <property type="project" value="InterPro"/>
</dbReference>
<dbReference type="NCBIfam" id="NF008733">
    <property type="entry name" value="PRK11756.1"/>
    <property type="match status" value="1"/>
</dbReference>
<dbReference type="InterPro" id="IPR020848">
    <property type="entry name" value="AP_endonuclease_F1_CS"/>
</dbReference>
<proteinExistence type="inferred from homology"/>
<dbReference type="Proteomes" id="UP000754644">
    <property type="component" value="Unassembled WGS sequence"/>
</dbReference>
<feature type="binding site" evidence="6">
    <location>
        <position position="152"/>
    </location>
    <ligand>
        <name>Mg(2+)</name>
        <dbReference type="ChEBI" id="CHEBI:18420"/>
        <label>1</label>
    </ligand>
</feature>
<dbReference type="GO" id="GO:0046872">
    <property type="term" value="F:metal ion binding"/>
    <property type="evidence" value="ECO:0007669"/>
    <property type="project" value="UniProtKB-KW"/>
</dbReference>
<evidence type="ECO:0000256" key="7">
    <source>
        <dbReference type="PIRSR" id="PIRSR604808-3"/>
    </source>
</evidence>
<dbReference type="InterPro" id="IPR020847">
    <property type="entry name" value="AP_endonuclease_F1_BS"/>
</dbReference>
<dbReference type="Pfam" id="PF03372">
    <property type="entry name" value="Exo_endo_phos"/>
    <property type="match status" value="1"/>
</dbReference>
<gene>
    <name evidence="9" type="primary">xthA</name>
    <name evidence="9" type="ORF">HQ497_09365</name>
</gene>
<dbReference type="InterPro" id="IPR004808">
    <property type="entry name" value="AP_endonuc_1"/>
</dbReference>
<feature type="domain" description="Endonuclease/exonuclease/phosphatase" evidence="8">
    <location>
        <begin position="4"/>
        <end position="199"/>
    </location>
</feature>
<dbReference type="NCBIfam" id="TIGR00195">
    <property type="entry name" value="exoDNase_III"/>
    <property type="match status" value="1"/>
</dbReference>
<dbReference type="AlphaFoldDB" id="A0A972VXT7"/>
<feature type="site" description="Transition state stabilizer" evidence="7">
    <location>
        <position position="154"/>
    </location>
</feature>
<dbReference type="NCBIfam" id="TIGR00633">
    <property type="entry name" value="xth"/>
    <property type="match status" value="1"/>
</dbReference>
<evidence type="ECO:0000256" key="6">
    <source>
        <dbReference type="PIRSR" id="PIRSR604808-2"/>
    </source>
</evidence>
<evidence type="ECO:0000256" key="2">
    <source>
        <dbReference type="ARBA" id="ARBA00007092"/>
    </source>
</evidence>
<dbReference type="GO" id="GO:0003677">
    <property type="term" value="F:DNA binding"/>
    <property type="evidence" value="ECO:0007669"/>
    <property type="project" value="InterPro"/>
</dbReference>
<dbReference type="PROSITE" id="PS51435">
    <property type="entry name" value="AP_NUCLEASE_F1_4"/>
    <property type="match status" value="1"/>
</dbReference>
<dbReference type="GO" id="GO:0008311">
    <property type="term" value="F:double-stranded DNA 3'-5' DNA exonuclease activity"/>
    <property type="evidence" value="ECO:0007669"/>
    <property type="project" value="UniProtKB-EC"/>
</dbReference>
<comment type="cofactor">
    <cofactor evidence="1">
        <name>Mn(2+)</name>
        <dbReference type="ChEBI" id="CHEBI:29035"/>
    </cofactor>
</comment>
<dbReference type="PANTHER" id="PTHR43250:SF2">
    <property type="entry name" value="EXODEOXYRIBONUCLEASE III"/>
    <property type="match status" value="1"/>
</dbReference>
<keyword evidence="6" id="KW-0464">Manganese</keyword>
<dbReference type="PANTHER" id="PTHR43250">
    <property type="entry name" value="EXODEOXYRIBONUCLEASE III"/>
    <property type="match status" value="1"/>
</dbReference>
<feature type="binding site" evidence="6">
    <location>
        <position position="34"/>
    </location>
    <ligand>
        <name>Mg(2+)</name>
        <dbReference type="ChEBI" id="CHEBI:18420"/>
        <label>1</label>
    </ligand>
</feature>
<feature type="non-terminal residue" evidence="9">
    <location>
        <position position="227"/>
    </location>
</feature>
<evidence type="ECO:0000256" key="1">
    <source>
        <dbReference type="ARBA" id="ARBA00001936"/>
    </source>
</evidence>
<dbReference type="InterPro" id="IPR005135">
    <property type="entry name" value="Endo/exonuclease/phosphatase"/>
</dbReference>
<evidence type="ECO:0000256" key="4">
    <source>
        <dbReference type="ARBA" id="ARBA00022801"/>
    </source>
</evidence>
<dbReference type="InterPro" id="IPR036691">
    <property type="entry name" value="Endo/exonu/phosph_ase_sf"/>
</dbReference>
<accession>A0A972VXT7</accession>
<dbReference type="SUPFAM" id="SSF56219">
    <property type="entry name" value="DNase I-like"/>
    <property type="match status" value="1"/>
</dbReference>
<dbReference type="GO" id="GO:0004519">
    <property type="term" value="F:endonuclease activity"/>
    <property type="evidence" value="ECO:0007669"/>
    <property type="project" value="InterPro"/>
</dbReference>
<evidence type="ECO:0000256" key="3">
    <source>
        <dbReference type="ARBA" id="ARBA00022723"/>
    </source>
</evidence>
<evidence type="ECO:0000259" key="8">
    <source>
        <dbReference type="Pfam" id="PF03372"/>
    </source>
</evidence>